<organism evidence="1 2">
    <name type="scientific">Camellia sinensis</name>
    <name type="common">Tea plant</name>
    <name type="synonym">Thea sinensis</name>
    <dbReference type="NCBI Taxonomy" id="4442"/>
    <lineage>
        <taxon>Eukaryota</taxon>
        <taxon>Viridiplantae</taxon>
        <taxon>Streptophyta</taxon>
        <taxon>Embryophyta</taxon>
        <taxon>Tracheophyta</taxon>
        <taxon>Spermatophyta</taxon>
        <taxon>Magnoliopsida</taxon>
        <taxon>eudicotyledons</taxon>
        <taxon>Gunneridae</taxon>
        <taxon>Pentapetalae</taxon>
        <taxon>asterids</taxon>
        <taxon>Ericales</taxon>
        <taxon>Theaceae</taxon>
        <taxon>Camellia</taxon>
    </lineage>
</organism>
<name>A0A7J7FPP1_CAMSI</name>
<evidence type="ECO:0000313" key="1">
    <source>
        <dbReference type="EMBL" id="KAF5929887.1"/>
    </source>
</evidence>
<protein>
    <submittedName>
        <fullName evidence="1">Uncharacterized protein</fullName>
    </submittedName>
</protein>
<proteinExistence type="predicted"/>
<dbReference type="AlphaFoldDB" id="A0A7J7FPP1"/>
<comment type="caution">
    <text evidence="1">The sequence shown here is derived from an EMBL/GenBank/DDBJ whole genome shotgun (WGS) entry which is preliminary data.</text>
</comment>
<accession>A0A7J7FPP1</accession>
<keyword evidence="2" id="KW-1185">Reference proteome</keyword>
<gene>
    <name evidence="1" type="ORF">HYC85_000077</name>
</gene>
<sequence>MGFLGKLPLIKLPLKTKSLNVKQENLSTHSFYLLPAHLLVPTAINPPNSSTIDTTLSPTYCCHLLRYHSSSITPTTSLLTPSNPVSVTSSLVNSYLTILTP</sequence>
<dbReference type="Proteomes" id="UP000593564">
    <property type="component" value="Unassembled WGS sequence"/>
</dbReference>
<reference evidence="1 2" key="2">
    <citation type="submission" date="2020-07" db="EMBL/GenBank/DDBJ databases">
        <title>Genome assembly of wild tea tree DASZ reveals pedigree and selection history of tea varieties.</title>
        <authorList>
            <person name="Zhang W."/>
        </authorList>
    </citation>
    <scope>NUCLEOTIDE SEQUENCE [LARGE SCALE GENOMIC DNA]</scope>
    <source>
        <strain evidence="2">cv. G240</strain>
        <tissue evidence="1">Leaf</tissue>
    </source>
</reference>
<evidence type="ECO:0000313" key="2">
    <source>
        <dbReference type="Proteomes" id="UP000593564"/>
    </source>
</evidence>
<reference evidence="2" key="1">
    <citation type="journal article" date="2020" name="Nat. Commun.">
        <title>Genome assembly of wild tea tree DASZ reveals pedigree and selection history of tea varieties.</title>
        <authorList>
            <person name="Zhang W."/>
            <person name="Zhang Y."/>
            <person name="Qiu H."/>
            <person name="Guo Y."/>
            <person name="Wan H."/>
            <person name="Zhang X."/>
            <person name="Scossa F."/>
            <person name="Alseekh S."/>
            <person name="Zhang Q."/>
            <person name="Wang P."/>
            <person name="Xu L."/>
            <person name="Schmidt M.H."/>
            <person name="Jia X."/>
            <person name="Li D."/>
            <person name="Zhu A."/>
            <person name="Guo F."/>
            <person name="Chen W."/>
            <person name="Ni D."/>
            <person name="Usadel B."/>
            <person name="Fernie A.R."/>
            <person name="Wen W."/>
        </authorList>
    </citation>
    <scope>NUCLEOTIDE SEQUENCE [LARGE SCALE GENOMIC DNA]</scope>
    <source>
        <strain evidence="2">cv. G240</strain>
    </source>
</reference>
<dbReference type="EMBL" id="JACBKZ010000690">
    <property type="protein sequence ID" value="KAF5929887.1"/>
    <property type="molecule type" value="Genomic_DNA"/>
</dbReference>